<proteinExistence type="predicted"/>
<protein>
    <submittedName>
        <fullName evidence="1">Uncharacterized protein</fullName>
    </submittedName>
</protein>
<keyword evidence="2" id="KW-1185">Reference proteome</keyword>
<reference evidence="1 2" key="1">
    <citation type="journal article" date="2022" name="bioRxiv">
        <title>An ancient truncated duplication of the anti-Mullerian hormone receptor type 2 gene is a potential conserved master sex determinant in the Pangasiidae catfish family.</title>
        <authorList>
            <person name="Wen M."/>
            <person name="Pan Q."/>
            <person name="Jouanno E."/>
            <person name="Montfort J."/>
            <person name="Zahm M."/>
            <person name="Cabau C."/>
            <person name="Klopp C."/>
            <person name="Iampietro C."/>
            <person name="Roques C."/>
            <person name="Bouchez O."/>
            <person name="Castinel A."/>
            <person name="Donnadieu C."/>
            <person name="Parrinello H."/>
            <person name="Poncet C."/>
            <person name="Belmonte E."/>
            <person name="Gautier V."/>
            <person name="Avarre J.-C."/>
            <person name="Dugue R."/>
            <person name="Gustiano R."/>
            <person name="Ha T.T.T."/>
            <person name="Campet M."/>
            <person name="Sriphairoj K."/>
            <person name="Ribolli J."/>
            <person name="de Almeida F.L."/>
            <person name="Desvignes T."/>
            <person name="Postlethwait J.H."/>
            <person name="Bucao C.F."/>
            <person name="Robinson-Rechavi M."/>
            <person name="Bobe J."/>
            <person name="Herpin A."/>
            <person name="Guiguen Y."/>
        </authorList>
    </citation>
    <scope>NUCLEOTIDE SEQUENCE [LARGE SCALE GENOMIC DNA]</scope>
    <source>
        <strain evidence="1">YG-Dec2019</strain>
    </source>
</reference>
<name>A0ACC5XT74_PANGG</name>
<evidence type="ECO:0000313" key="1">
    <source>
        <dbReference type="EMBL" id="MCI4394483.1"/>
    </source>
</evidence>
<accession>A0ACC5XT74</accession>
<dbReference type="Proteomes" id="UP000829447">
    <property type="component" value="Linkage Group LG27"/>
</dbReference>
<evidence type="ECO:0000313" key="2">
    <source>
        <dbReference type="Proteomes" id="UP000829447"/>
    </source>
</evidence>
<gene>
    <name evidence="1" type="ORF">PGIGA_G00169220</name>
</gene>
<sequence>MKQLHSGHMGIVKCRERAKQKIQVYTESYTDCQTTKPAQRREPLMTTPLPDRPWMRVAADICEGDRRNYLVVVDYFSRFIDIAYFPDMSGNTVRLCLSNMFARWGCPNALITDNSLANSFETSHKLMVSITSP</sequence>
<organism evidence="1 2">
    <name type="scientific">Pangasianodon gigas</name>
    <name type="common">Mekong giant catfish</name>
    <name type="synonym">Pangasius gigas</name>
    <dbReference type="NCBI Taxonomy" id="30993"/>
    <lineage>
        <taxon>Eukaryota</taxon>
        <taxon>Metazoa</taxon>
        <taxon>Chordata</taxon>
        <taxon>Craniata</taxon>
        <taxon>Vertebrata</taxon>
        <taxon>Euteleostomi</taxon>
        <taxon>Actinopterygii</taxon>
        <taxon>Neopterygii</taxon>
        <taxon>Teleostei</taxon>
        <taxon>Ostariophysi</taxon>
        <taxon>Siluriformes</taxon>
        <taxon>Pangasiidae</taxon>
        <taxon>Pangasianodon</taxon>
    </lineage>
</organism>
<comment type="caution">
    <text evidence="1">The sequence shown here is derived from an EMBL/GenBank/DDBJ whole genome shotgun (WGS) entry which is preliminary data.</text>
</comment>
<dbReference type="EMBL" id="CM040480">
    <property type="protein sequence ID" value="MCI4394483.1"/>
    <property type="molecule type" value="Genomic_DNA"/>
</dbReference>